<dbReference type="AlphaFoldDB" id="A0A0A8Z992"/>
<name>A0A0A8Z992_ARUDO</name>
<organism evidence="1">
    <name type="scientific">Arundo donax</name>
    <name type="common">Giant reed</name>
    <name type="synonym">Donax arundinaceus</name>
    <dbReference type="NCBI Taxonomy" id="35708"/>
    <lineage>
        <taxon>Eukaryota</taxon>
        <taxon>Viridiplantae</taxon>
        <taxon>Streptophyta</taxon>
        <taxon>Embryophyta</taxon>
        <taxon>Tracheophyta</taxon>
        <taxon>Spermatophyta</taxon>
        <taxon>Magnoliopsida</taxon>
        <taxon>Liliopsida</taxon>
        <taxon>Poales</taxon>
        <taxon>Poaceae</taxon>
        <taxon>PACMAD clade</taxon>
        <taxon>Arundinoideae</taxon>
        <taxon>Arundineae</taxon>
        <taxon>Arundo</taxon>
    </lineage>
</organism>
<evidence type="ECO:0000313" key="1">
    <source>
        <dbReference type="EMBL" id="JAD34243.1"/>
    </source>
</evidence>
<reference evidence="1" key="1">
    <citation type="submission" date="2014-09" db="EMBL/GenBank/DDBJ databases">
        <authorList>
            <person name="Magalhaes I.L.F."/>
            <person name="Oliveira U."/>
            <person name="Santos F.R."/>
            <person name="Vidigal T.H.D.A."/>
            <person name="Brescovit A.D."/>
            <person name="Santos A.J."/>
        </authorList>
    </citation>
    <scope>NUCLEOTIDE SEQUENCE</scope>
    <source>
        <tissue evidence="1">Shoot tissue taken approximately 20 cm above the soil surface</tissue>
    </source>
</reference>
<accession>A0A0A8Z992</accession>
<dbReference type="EMBL" id="GBRH01263652">
    <property type="protein sequence ID" value="JAD34243.1"/>
    <property type="molecule type" value="Transcribed_RNA"/>
</dbReference>
<reference evidence="1" key="2">
    <citation type="journal article" date="2015" name="Data Brief">
        <title>Shoot transcriptome of the giant reed, Arundo donax.</title>
        <authorList>
            <person name="Barrero R.A."/>
            <person name="Guerrero F.D."/>
            <person name="Moolhuijzen P."/>
            <person name="Goolsby J.A."/>
            <person name="Tidwell J."/>
            <person name="Bellgard S.E."/>
            <person name="Bellgard M.I."/>
        </authorList>
    </citation>
    <scope>NUCLEOTIDE SEQUENCE</scope>
    <source>
        <tissue evidence="1">Shoot tissue taken approximately 20 cm above the soil surface</tissue>
    </source>
</reference>
<proteinExistence type="predicted"/>
<protein>
    <submittedName>
        <fullName evidence="1">Uncharacterized protein</fullName>
    </submittedName>
</protein>
<sequence>MVTRDFCEFSIIQMLYCKKNGILIHAICIEFSSSKYFLSSLVIP</sequence>